<dbReference type="PROSITE" id="PS50850">
    <property type="entry name" value="MFS"/>
    <property type="match status" value="1"/>
</dbReference>
<dbReference type="RefSeq" id="WP_274261238.1">
    <property type="nucleotide sequence ID" value="NZ_CP117884.1"/>
</dbReference>
<dbReference type="InterPro" id="IPR020846">
    <property type="entry name" value="MFS_dom"/>
</dbReference>
<keyword evidence="11" id="KW-1185">Reference proteome</keyword>
<comment type="subcellular location">
    <subcellularLocation>
        <location evidence="1">Cell membrane</location>
        <topology evidence="1">Multi-pass membrane protein</topology>
    </subcellularLocation>
</comment>
<feature type="transmembrane region" description="Helical" evidence="8">
    <location>
        <begin position="139"/>
        <end position="164"/>
    </location>
</feature>
<feature type="transmembrane region" description="Helical" evidence="8">
    <location>
        <begin position="331"/>
        <end position="351"/>
    </location>
</feature>
<feature type="transmembrane region" description="Helical" evidence="8">
    <location>
        <begin position="112"/>
        <end position="133"/>
    </location>
</feature>
<organism evidence="10 11">
    <name type="scientific">Lacticaseibacillus pabuli</name>
    <dbReference type="NCBI Taxonomy" id="3025672"/>
    <lineage>
        <taxon>Bacteria</taxon>
        <taxon>Bacillati</taxon>
        <taxon>Bacillota</taxon>
        <taxon>Bacilli</taxon>
        <taxon>Lactobacillales</taxon>
        <taxon>Lactobacillaceae</taxon>
        <taxon>Lacticaseibacillus</taxon>
    </lineage>
</organism>
<accession>A0ABY7WW59</accession>
<dbReference type="PANTHER" id="PTHR42718">
    <property type="entry name" value="MAJOR FACILITATOR SUPERFAMILY MULTIDRUG TRANSPORTER MFSC"/>
    <property type="match status" value="1"/>
</dbReference>
<keyword evidence="5 8" id="KW-0812">Transmembrane</keyword>
<feature type="domain" description="Major facilitator superfamily (MFS) profile" evidence="9">
    <location>
        <begin position="17"/>
        <end position="472"/>
    </location>
</feature>
<keyword evidence="4" id="KW-1003">Cell membrane</keyword>
<evidence type="ECO:0000256" key="8">
    <source>
        <dbReference type="SAM" id="Phobius"/>
    </source>
</evidence>
<dbReference type="Gene3D" id="1.20.1720.10">
    <property type="entry name" value="Multidrug resistance protein D"/>
    <property type="match status" value="1"/>
</dbReference>
<comment type="similarity">
    <text evidence="2">Belongs to the major facilitator superfamily. EmrB family.</text>
</comment>
<feature type="transmembrane region" description="Helical" evidence="8">
    <location>
        <begin position="83"/>
        <end position="100"/>
    </location>
</feature>
<protein>
    <submittedName>
        <fullName evidence="10">MDR family MFS transporter</fullName>
    </submittedName>
</protein>
<proteinExistence type="inferred from homology"/>
<evidence type="ECO:0000256" key="5">
    <source>
        <dbReference type="ARBA" id="ARBA00022692"/>
    </source>
</evidence>
<evidence type="ECO:0000256" key="3">
    <source>
        <dbReference type="ARBA" id="ARBA00022448"/>
    </source>
</evidence>
<reference evidence="10 11" key="1">
    <citation type="submission" date="2023-02" db="EMBL/GenBank/DDBJ databases">
        <title>Genome sequence of Lacticaseibacillus sp. KACC 23028.</title>
        <authorList>
            <person name="Kim S."/>
            <person name="Heo J."/>
            <person name="Kwon S.-W."/>
        </authorList>
    </citation>
    <scope>NUCLEOTIDE SEQUENCE [LARGE SCALE GENOMIC DNA]</scope>
    <source>
        <strain evidence="10 11">KACC 23028</strain>
    </source>
</reference>
<keyword evidence="3" id="KW-0813">Transport</keyword>
<dbReference type="InterPro" id="IPR036259">
    <property type="entry name" value="MFS_trans_sf"/>
</dbReference>
<dbReference type="NCBIfam" id="TIGR00711">
    <property type="entry name" value="efflux_EmrB"/>
    <property type="match status" value="1"/>
</dbReference>
<dbReference type="Gene3D" id="1.20.1250.20">
    <property type="entry name" value="MFS general substrate transporter like domains"/>
    <property type="match status" value="1"/>
</dbReference>
<name>A0ABY7WW59_9LACO</name>
<feature type="transmembrane region" description="Helical" evidence="8">
    <location>
        <begin position="204"/>
        <end position="221"/>
    </location>
</feature>
<evidence type="ECO:0000256" key="2">
    <source>
        <dbReference type="ARBA" id="ARBA00008537"/>
    </source>
</evidence>
<feature type="transmembrane region" description="Helical" evidence="8">
    <location>
        <begin position="14"/>
        <end position="39"/>
    </location>
</feature>
<sequence length="474" mass="51285">MDTTKSEPFSLKKVIPMVLTIAAGMLLVMMDTTIMNIALPTLQHHFNTNLATAQWCITAYTFALAAVTPLSGWLSDRLTAKRAFAGAIVLFTIFSFMCTLSTSISMMITFRALQGLAGGIVGPVGMALSWQVVPTDKRGALMGLLGLPMVVAPIVGPLLCGWLLKVATWHAIFFINIPIGILSLILIEIFIPLNKTNIKDPFDWRGMLLGPSGFLSLLYAIHRLSNHGLSDPLTSGLFLLGIVLVGLFYFNELHQPKPLMAVQAFKSGQFTRGISVSWLNQIVFFGVTLLVPLFLQTAKGFTALHAGEMIIPQALASFVGMIIGGQLFDRWGIRAVALPGIAVMAGGVMALTQLTSSTTSLQLIFMIIAVGLGQGMTTMQISTYNLSVAPKNVVTRITPMINSTQQIVNSLAVVLLTNVLTKNIKHAMSLHATSMAMMKSHVILAYGHTFIVPLCILVASWLMVLTLTKPKEQD</sequence>
<dbReference type="Pfam" id="PF07690">
    <property type="entry name" value="MFS_1"/>
    <property type="match status" value="1"/>
</dbReference>
<evidence type="ECO:0000256" key="7">
    <source>
        <dbReference type="ARBA" id="ARBA00023136"/>
    </source>
</evidence>
<feature type="transmembrane region" description="Helical" evidence="8">
    <location>
        <begin position="270"/>
        <end position="295"/>
    </location>
</feature>
<dbReference type="InterPro" id="IPR011701">
    <property type="entry name" value="MFS"/>
</dbReference>
<dbReference type="CDD" id="cd17503">
    <property type="entry name" value="MFS_LmrB_MDR_like"/>
    <property type="match status" value="1"/>
</dbReference>
<keyword evidence="6 8" id="KW-1133">Transmembrane helix</keyword>
<keyword evidence="7 8" id="KW-0472">Membrane</keyword>
<feature type="transmembrane region" description="Helical" evidence="8">
    <location>
        <begin position="171"/>
        <end position="192"/>
    </location>
</feature>
<evidence type="ECO:0000259" key="9">
    <source>
        <dbReference type="PROSITE" id="PS50850"/>
    </source>
</evidence>
<dbReference type="InterPro" id="IPR005829">
    <property type="entry name" value="Sugar_transporter_CS"/>
</dbReference>
<feature type="transmembrane region" description="Helical" evidence="8">
    <location>
        <begin position="442"/>
        <end position="464"/>
    </location>
</feature>
<evidence type="ECO:0000256" key="1">
    <source>
        <dbReference type="ARBA" id="ARBA00004651"/>
    </source>
</evidence>
<dbReference type="Proteomes" id="UP001220377">
    <property type="component" value="Chromosome"/>
</dbReference>
<dbReference type="EMBL" id="CP117884">
    <property type="protein sequence ID" value="WDF83226.1"/>
    <property type="molecule type" value="Genomic_DNA"/>
</dbReference>
<feature type="transmembrane region" description="Helical" evidence="8">
    <location>
        <begin position="307"/>
        <end position="325"/>
    </location>
</feature>
<evidence type="ECO:0000256" key="6">
    <source>
        <dbReference type="ARBA" id="ARBA00022989"/>
    </source>
</evidence>
<feature type="transmembrane region" description="Helical" evidence="8">
    <location>
        <begin position="233"/>
        <end position="250"/>
    </location>
</feature>
<evidence type="ECO:0000256" key="4">
    <source>
        <dbReference type="ARBA" id="ARBA00022475"/>
    </source>
</evidence>
<feature type="transmembrane region" description="Helical" evidence="8">
    <location>
        <begin position="51"/>
        <end position="71"/>
    </location>
</feature>
<dbReference type="InterPro" id="IPR004638">
    <property type="entry name" value="EmrB-like"/>
</dbReference>
<evidence type="ECO:0000313" key="10">
    <source>
        <dbReference type="EMBL" id="WDF83226.1"/>
    </source>
</evidence>
<gene>
    <name evidence="10" type="ORF">PQ472_03035</name>
</gene>
<dbReference type="SUPFAM" id="SSF103473">
    <property type="entry name" value="MFS general substrate transporter"/>
    <property type="match status" value="1"/>
</dbReference>
<evidence type="ECO:0000313" key="11">
    <source>
        <dbReference type="Proteomes" id="UP001220377"/>
    </source>
</evidence>
<dbReference type="PANTHER" id="PTHR42718:SF9">
    <property type="entry name" value="MAJOR FACILITATOR SUPERFAMILY MULTIDRUG TRANSPORTER MFSC"/>
    <property type="match status" value="1"/>
</dbReference>
<feature type="transmembrane region" description="Helical" evidence="8">
    <location>
        <begin position="363"/>
        <end position="383"/>
    </location>
</feature>
<dbReference type="PROSITE" id="PS00217">
    <property type="entry name" value="SUGAR_TRANSPORT_2"/>
    <property type="match status" value="1"/>
</dbReference>